<dbReference type="GO" id="GO:0005814">
    <property type="term" value="C:centriole"/>
    <property type="evidence" value="ECO:0007669"/>
    <property type="project" value="UniProtKB-SubCell"/>
</dbReference>
<dbReference type="GeneTree" id="ENSGT00390000013287"/>
<evidence type="ECO:0000256" key="4">
    <source>
        <dbReference type="ARBA" id="ARBA00022794"/>
    </source>
</evidence>
<keyword evidence="4" id="KW-0970">Cilium biogenesis/degradation</keyword>
<dbReference type="Proteomes" id="UP000694569">
    <property type="component" value="Unplaced"/>
</dbReference>
<dbReference type="InterPro" id="IPR032675">
    <property type="entry name" value="LRR_dom_sf"/>
</dbReference>
<name>A0A8C5MH92_9ANUR</name>
<evidence type="ECO:0000256" key="2">
    <source>
        <dbReference type="ARBA" id="ARBA00004120"/>
    </source>
</evidence>
<dbReference type="InterPro" id="IPR001611">
    <property type="entry name" value="Leu-rich_rpt"/>
</dbReference>
<organism evidence="12 13">
    <name type="scientific">Leptobrachium leishanense</name>
    <name type="common">Leishan spiny toad</name>
    <dbReference type="NCBI Taxonomy" id="445787"/>
    <lineage>
        <taxon>Eukaryota</taxon>
        <taxon>Metazoa</taxon>
        <taxon>Chordata</taxon>
        <taxon>Craniata</taxon>
        <taxon>Vertebrata</taxon>
        <taxon>Euteleostomi</taxon>
        <taxon>Amphibia</taxon>
        <taxon>Batrachia</taxon>
        <taxon>Anura</taxon>
        <taxon>Pelobatoidea</taxon>
        <taxon>Megophryidae</taxon>
        <taxon>Leptobrachium</taxon>
    </lineage>
</organism>
<dbReference type="GO" id="GO:0044782">
    <property type="term" value="P:cilium organization"/>
    <property type="evidence" value="ECO:0007669"/>
    <property type="project" value="TreeGrafter"/>
</dbReference>
<feature type="region of interest" description="Disordered" evidence="11">
    <location>
        <begin position="622"/>
        <end position="743"/>
    </location>
</feature>
<dbReference type="FunFam" id="3.80.10.10:FF:000057">
    <property type="entry name" value="Centrosomal protein of 78 kDa"/>
    <property type="match status" value="1"/>
</dbReference>
<keyword evidence="10" id="KW-0175">Coiled coil</keyword>
<accession>A0A8C5MH92</accession>
<reference evidence="12" key="2">
    <citation type="submission" date="2025-09" db="UniProtKB">
        <authorList>
            <consortium name="Ensembl"/>
        </authorList>
    </citation>
    <scope>IDENTIFICATION</scope>
</reference>
<evidence type="ECO:0000256" key="1">
    <source>
        <dbReference type="ARBA" id="ARBA00004114"/>
    </source>
</evidence>
<dbReference type="Ensembl" id="ENSLLET00000015158.1">
    <property type="protein sequence ID" value="ENSLLEP00000014589.1"/>
    <property type="gene ID" value="ENSLLEG00000009151.1"/>
</dbReference>
<feature type="coiled-coil region" evidence="10">
    <location>
        <begin position="455"/>
        <end position="496"/>
    </location>
</feature>
<gene>
    <name evidence="12" type="primary">CEP78</name>
</gene>
<feature type="region of interest" description="Disordered" evidence="11">
    <location>
        <begin position="370"/>
        <end position="395"/>
    </location>
</feature>
<dbReference type="SMART" id="SM00368">
    <property type="entry name" value="LRR_RI"/>
    <property type="match status" value="5"/>
</dbReference>
<dbReference type="PRINTS" id="PR02062">
    <property type="entry name" value="CENTROSOME78"/>
</dbReference>
<comment type="similarity">
    <text evidence="8">Belongs to the CEP78 family.</text>
</comment>
<feature type="compositionally biased region" description="Basic and acidic residues" evidence="11">
    <location>
        <begin position="643"/>
        <end position="655"/>
    </location>
</feature>
<dbReference type="AlphaFoldDB" id="A0A8C5MH92"/>
<sequence>MIDSVRIRRQGATDFQSHYEYLCALQDCVPAPAVRANFGHKTLSFDADRLKISDWPPILNSLKINKSLTSVSIKSCHQPGLSDSGAEKLGIYFKRRVPPIQSKDMTFQLCVCLARCLSVSNSLKKLELHGLPLRERDLKTLAKGLAVSTSLENLSLPHCSFGDDGLEIICQSIKNSETIKLVDFTGCSLTWHGAECLANIIKHQATRRHGETWAESLRYRRPDLDCMAGLRRVTLNCNTFVGDQGASALAEILPEDLWLKAVDLRQCGVSNVGAQAFLKVLHTNTTLQVLDLRRNPLIDHSLLKTITERVLMNTHDINSEYKWFKSPASKERSKVRQKWRSANPRHGWKGKNSLRIVVWRYPGISSTNSLVSGRKGTSKELYNPDPKPPGVKGFLPWRTAERANRCREKSPDWPSCSPIQTGAGVHVSVSSVSSESEETDGSLDVSDLTVEESFRNSYSKKLKRLQVELKECQERLHEERKTRLRADERINELESETTQLRLINQTLSDALHTRTLSSSLLEDEDVLDSIEKSFKKFHAFLDLLRDAGLGQLANMAGIDQSDFVLHGDPPMSSTAGRSLQASNEMHQSLHGTFVINQPLSRGDDGGPVGLSESYSASALPVPMEPGVLHNFNQKSKGGTRFDLPIKDREGHKNSREASVPEYTKDPDSVKYGNLHDHKGASNETSSADSSRSEKSNLSKKSKASSAGMDKMYSSKRSLSAGINESGLQATKARHQNGTKMPLF</sequence>
<evidence type="ECO:0000256" key="7">
    <source>
        <dbReference type="ARBA" id="ARBA00023273"/>
    </source>
</evidence>
<proteinExistence type="inferred from homology"/>
<keyword evidence="6" id="KW-0206">Cytoskeleton</keyword>
<feature type="compositionally biased region" description="Basic and acidic residues" evidence="11">
    <location>
        <begin position="662"/>
        <end position="680"/>
    </location>
</feature>
<dbReference type="OrthoDB" id="78308at2759"/>
<dbReference type="Pfam" id="PF13516">
    <property type="entry name" value="LRR_6"/>
    <property type="match status" value="2"/>
</dbReference>
<dbReference type="GO" id="GO:0030317">
    <property type="term" value="P:flagellated sperm motility"/>
    <property type="evidence" value="ECO:0007669"/>
    <property type="project" value="UniProtKB-ARBA"/>
</dbReference>
<evidence type="ECO:0000256" key="10">
    <source>
        <dbReference type="SAM" id="Coils"/>
    </source>
</evidence>
<evidence type="ECO:0000256" key="3">
    <source>
        <dbReference type="ARBA" id="ARBA00022490"/>
    </source>
</evidence>
<dbReference type="Gene3D" id="3.80.10.10">
    <property type="entry name" value="Ribonuclease Inhibitor"/>
    <property type="match status" value="1"/>
</dbReference>
<evidence type="ECO:0000256" key="9">
    <source>
        <dbReference type="ARBA" id="ARBA00069623"/>
    </source>
</evidence>
<evidence type="ECO:0000313" key="13">
    <source>
        <dbReference type="Proteomes" id="UP000694569"/>
    </source>
</evidence>
<dbReference type="FunFam" id="3.80.10.10:FF:000070">
    <property type="entry name" value="Centrosomal protein of 78 kDa"/>
    <property type="match status" value="1"/>
</dbReference>
<feature type="compositionally biased region" description="Polar residues" evidence="11">
    <location>
        <begin position="714"/>
        <end position="728"/>
    </location>
</feature>
<evidence type="ECO:0000256" key="8">
    <source>
        <dbReference type="ARBA" id="ARBA00061070"/>
    </source>
</evidence>
<keyword evidence="13" id="KW-1185">Reference proteome</keyword>
<keyword evidence="5" id="KW-0969">Cilium</keyword>
<keyword evidence="7" id="KW-0966">Cell projection</keyword>
<dbReference type="GO" id="GO:0005813">
    <property type="term" value="C:centrosome"/>
    <property type="evidence" value="ECO:0007669"/>
    <property type="project" value="TreeGrafter"/>
</dbReference>
<dbReference type="GO" id="GO:0036064">
    <property type="term" value="C:ciliary basal body"/>
    <property type="evidence" value="ECO:0007669"/>
    <property type="project" value="TreeGrafter"/>
</dbReference>
<evidence type="ECO:0000313" key="12">
    <source>
        <dbReference type="Ensembl" id="ENSLLEP00000014589.1"/>
    </source>
</evidence>
<comment type="subcellular location">
    <subcellularLocation>
        <location evidence="2">Cytoplasm</location>
        <location evidence="2">Cytoskeleton</location>
        <location evidence="2">Cilium basal body</location>
    </subcellularLocation>
    <subcellularLocation>
        <location evidence="1">Cytoplasm</location>
        <location evidence="1">Cytoskeleton</location>
        <location evidence="1">Microtubule organizing center</location>
        <location evidence="1">Centrosome</location>
        <location evidence="1">Centriole</location>
    </subcellularLocation>
</comment>
<reference evidence="12" key="1">
    <citation type="submission" date="2025-08" db="UniProtKB">
        <authorList>
            <consortium name="Ensembl"/>
        </authorList>
    </citation>
    <scope>IDENTIFICATION</scope>
</reference>
<dbReference type="PANTHER" id="PTHR24110">
    <property type="entry name" value="CENTROSOMAL PROTEIN OF 78 KDA"/>
    <property type="match status" value="1"/>
</dbReference>
<dbReference type="InterPro" id="IPR026212">
    <property type="entry name" value="Cep78"/>
</dbReference>
<evidence type="ECO:0000256" key="5">
    <source>
        <dbReference type="ARBA" id="ARBA00023069"/>
    </source>
</evidence>
<keyword evidence="3" id="KW-0963">Cytoplasm</keyword>
<dbReference type="PANTHER" id="PTHR24110:SF3">
    <property type="entry name" value="CENTROSOMAL PROTEIN OF 78 KDA"/>
    <property type="match status" value="1"/>
</dbReference>
<evidence type="ECO:0000256" key="6">
    <source>
        <dbReference type="ARBA" id="ARBA00023212"/>
    </source>
</evidence>
<protein>
    <recommendedName>
        <fullName evidence="9">Centrosomal protein of 78 kDa</fullName>
    </recommendedName>
</protein>
<evidence type="ECO:0000256" key="11">
    <source>
        <dbReference type="SAM" id="MobiDB-lite"/>
    </source>
</evidence>
<dbReference type="SUPFAM" id="SSF52047">
    <property type="entry name" value="RNI-like"/>
    <property type="match status" value="1"/>
</dbReference>